<name>A0A853F3I5_9GAMM</name>
<gene>
    <name evidence="2" type="ORF">H0A76_12210</name>
</gene>
<evidence type="ECO:0000256" key="1">
    <source>
        <dbReference type="SAM" id="Phobius"/>
    </source>
</evidence>
<comment type="caution">
    <text evidence="2">The sequence shown here is derived from an EMBL/GenBank/DDBJ whole genome shotgun (WGS) entry which is preliminary data.</text>
</comment>
<feature type="transmembrane region" description="Helical" evidence="1">
    <location>
        <begin position="96"/>
        <end position="114"/>
    </location>
</feature>
<accession>A0A853F3I5</accession>
<proteinExistence type="predicted"/>
<dbReference type="AlphaFoldDB" id="A0A853F3I5"/>
<keyword evidence="1" id="KW-1133">Transmembrane helix</keyword>
<evidence type="ECO:0000313" key="3">
    <source>
        <dbReference type="Proteomes" id="UP000568751"/>
    </source>
</evidence>
<keyword evidence="1" id="KW-0812">Transmembrane</keyword>
<organism evidence="2 3">
    <name type="scientific">Candidatus Thiodubiliella endoseptemdiera</name>
    <dbReference type="NCBI Taxonomy" id="2738886"/>
    <lineage>
        <taxon>Bacteria</taxon>
        <taxon>Pseudomonadati</taxon>
        <taxon>Pseudomonadota</taxon>
        <taxon>Gammaproteobacteria</taxon>
        <taxon>Candidatus Pseudothioglobaceae</taxon>
        <taxon>Candidatus Thiodubiliella</taxon>
    </lineage>
</organism>
<evidence type="ECO:0000313" key="2">
    <source>
        <dbReference type="EMBL" id="NYT28544.1"/>
    </source>
</evidence>
<sequence>MKERMEKKMVVGVLVVANYLPHKEIFLYFLTSKNPTYQFPKIPIQSAHALIKQKISYIGKTNFRNQSQDKSSLSPFIYPFILVVFLYGENMKTKKSLIIVTIVVIFAVLVYLFLEKQETNISDKQIVTSIITTPAIKEVDTNTHKSINISNKINTKTNNKNIKKDSEQDLKEFMNSFFSEMKNKSFEKRFEVLGKLVEKNINIIGYHNEFYNLIMNENNNDLRKELINLFFEMYDSNSDGAFKPTQEQHEEIKKLIIKMVQNEEIKNKVLTEMRFLLNSNEIESIYNQYGYSFDDNSKSRMLNSYTNSSILEGKDPYSGSLSKEVEKHISKEKLKKRTQDMLGVLAKSSDGSDVTGGSDFLREQLKEPIAGTDPLHYVLWMQAKVTTFSGYQQKAQFINFQFNKISQPYKHEFILRMPTYAGMVENMYTFLLGREQELLQILTDVIRIDDPKVFKALTEFRAIFLFSKNDNLRQGIDRIIKQLIDILPDYQVSLDILKFIKDEQVYISSSYFNIDSQIQRISSNITTKKNENDLDTGKIPDDNPL</sequence>
<dbReference type="Proteomes" id="UP000568751">
    <property type="component" value="Unassembled WGS sequence"/>
</dbReference>
<keyword evidence="1" id="KW-0472">Membrane</keyword>
<dbReference type="EMBL" id="JACCHT010000002">
    <property type="protein sequence ID" value="NYT28544.1"/>
    <property type="molecule type" value="Genomic_DNA"/>
</dbReference>
<reference evidence="2 3" key="1">
    <citation type="submission" date="2020-05" db="EMBL/GenBank/DDBJ databases">
        <title>Horizontal transmission and recombination maintain forever young bacterial symbiont genomes.</title>
        <authorList>
            <person name="Russell S.L."/>
            <person name="Pepper-Tunick E."/>
            <person name="Svedberg J."/>
            <person name="Byrne A."/>
            <person name="Ruelas Castillo J."/>
            <person name="Vollmers C."/>
            <person name="Beinart R.A."/>
            <person name="Corbett-Detig R."/>
        </authorList>
    </citation>
    <scope>NUCLEOTIDE SEQUENCE [LARGE SCALE GENOMIC DNA]</scope>
    <source>
        <strain evidence="2">455</strain>
    </source>
</reference>
<protein>
    <submittedName>
        <fullName evidence="2">Uncharacterized protein</fullName>
    </submittedName>
</protein>